<evidence type="ECO:0000259" key="6">
    <source>
        <dbReference type="PROSITE" id="PS51755"/>
    </source>
</evidence>
<evidence type="ECO:0000256" key="2">
    <source>
        <dbReference type="ARBA" id="ARBA00023015"/>
    </source>
</evidence>
<dbReference type="Pfam" id="PF00486">
    <property type="entry name" value="Trans_reg_C"/>
    <property type="match status" value="1"/>
</dbReference>
<dbReference type="InterPro" id="IPR001867">
    <property type="entry name" value="OmpR/PhoB-type_DNA-bd"/>
</dbReference>
<dbReference type="SMART" id="SM00382">
    <property type="entry name" value="AAA"/>
    <property type="match status" value="1"/>
</dbReference>
<dbReference type="Gene3D" id="3.40.50.300">
    <property type="entry name" value="P-loop containing nucleotide triphosphate hydrolases"/>
    <property type="match status" value="1"/>
</dbReference>
<dbReference type="SMART" id="SM00862">
    <property type="entry name" value="Trans_reg_C"/>
    <property type="match status" value="1"/>
</dbReference>
<dbReference type="InterPro" id="IPR011990">
    <property type="entry name" value="TPR-like_helical_dom_sf"/>
</dbReference>
<evidence type="ECO:0000256" key="5">
    <source>
        <dbReference type="PROSITE-ProRule" id="PRU01091"/>
    </source>
</evidence>
<dbReference type="Gene3D" id="1.10.10.10">
    <property type="entry name" value="Winged helix-like DNA-binding domain superfamily/Winged helix DNA-binding domain"/>
    <property type="match status" value="2"/>
</dbReference>
<dbReference type="GO" id="GO:0003677">
    <property type="term" value="F:DNA binding"/>
    <property type="evidence" value="ECO:0007669"/>
    <property type="project" value="UniProtKB-UniRule"/>
</dbReference>
<dbReference type="Pfam" id="PF03704">
    <property type="entry name" value="BTAD"/>
    <property type="match status" value="1"/>
</dbReference>
<keyword evidence="3 5" id="KW-0238">DNA-binding</keyword>
<dbReference type="GO" id="GO:0006355">
    <property type="term" value="P:regulation of DNA-templated transcription"/>
    <property type="evidence" value="ECO:0007669"/>
    <property type="project" value="InterPro"/>
</dbReference>
<dbReference type="SUPFAM" id="SSF46894">
    <property type="entry name" value="C-terminal effector domain of the bipartite response regulators"/>
    <property type="match status" value="1"/>
</dbReference>
<dbReference type="OrthoDB" id="4326794at2"/>
<dbReference type="Pfam" id="PF13191">
    <property type="entry name" value="AAA_16"/>
    <property type="match status" value="1"/>
</dbReference>
<accession>A0A4R6KC05</accession>
<evidence type="ECO:0000256" key="3">
    <source>
        <dbReference type="ARBA" id="ARBA00023125"/>
    </source>
</evidence>
<dbReference type="EMBL" id="SNWQ01000012">
    <property type="protein sequence ID" value="TDO45856.1"/>
    <property type="molecule type" value="Genomic_DNA"/>
</dbReference>
<reference evidence="7 8" key="1">
    <citation type="submission" date="2019-03" db="EMBL/GenBank/DDBJ databases">
        <title>Genomic Encyclopedia of Type Strains, Phase III (KMG-III): the genomes of soil and plant-associated and newly described type strains.</title>
        <authorList>
            <person name="Whitman W."/>
        </authorList>
    </citation>
    <scope>NUCLEOTIDE SEQUENCE [LARGE SCALE GENOMIC DNA]</scope>
    <source>
        <strain evidence="7 8">VKM Ac-2527</strain>
    </source>
</reference>
<dbReference type="InterPro" id="IPR036388">
    <property type="entry name" value="WH-like_DNA-bd_sf"/>
</dbReference>
<dbReference type="PANTHER" id="PTHR35807:SF1">
    <property type="entry name" value="TRANSCRIPTIONAL REGULATOR REDD"/>
    <property type="match status" value="1"/>
</dbReference>
<dbReference type="InterPro" id="IPR005158">
    <property type="entry name" value="BTAD"/>
</dbReference>
<dbReference type="InterPro" id="IPR041664">
    <property type="entry name" value="AAA_16"/>
</dbReference>
<dbReference type="PROSITE" id="PS51755">
    <property type="entry name" value="OMPR_PHOB"/>
    <property type="match status" value="1"/>
</dbReference>
<dbReference type="CDD" id="cd15831">
    <property type="entry name" value="BTAD"/>
    <property type="match status" value="1"/>
</dbReference>
<dbReference type="PANTHER" id="PTHR35807">
    <property type="entry name" value="TRANSCRIPTIONAL REGULATOR REDD-RELATED"/>
    <property type="match status" value="1"/>
</dbReference>
<dbReference type="InterPro" id="IPR019734">
    <property type="entry name" value="TPR_rpt"/>
</dbReference>
<dbReference type="InterPro" id="IPR051677">
    <property type="entry name" value="AfsR-DnrI-RedD_regulator"/>
</dbReference>
<protein>
    <submittedName>
        <fullName evidence="7">DNA-binding SARP family transcriptional activator</fullName>
    </submittedName>
</protein>
<keyword evidence="8" id="KW-1185">Reference proteome</keyword>
<organism evidence="7 8">
    <name type="scientific">Kribbella caucasensis</name>
    <dbReference type="NCBI Taxonomy" id="2512215"/>
    <lineage>
        <taxon>Bacteria</taxon>
        <taxon>Bacillati</taxon>
        <taxon>Actinomycetota</taxon>
        <taxon>Actinomycetes</taxon>
        <taxon>Propionibacteriales</taxon>
        <taxon>Kribbellaceae</taxon>
        <taxon>Kribbella</taxon>
    </lineage>
</organism>
<dbReference type="Gene3D" id="1.25.40.10">
    <property type="entry name" value="Tetratricopeptide repeat domain"/>
    <property type="match status" value="3"/>
</dbReference>
<proteinExistence type="inferred from homology"/>
<gene>
    <name evidence="7" type="ORF">EV643_112184</name>
</gene>
<comment type="similarity">
    <text evidence="1">Belongs to the AfsR/DnrI/RedD regulatory family.</text>
</comment>
<feature type="domain" description="OmpR/PhoB-type" evidence="6">
    <location>
        <begin position="1"/>
        <end position="99"/>
    </location>
</feature>
<evidence type="ECO:0000256" key="4">
    <source>
        <dbReference type="ARBA" id="ARBA00023163"/>
    </source>
</evidence>
<dbReference type="PRINTS" id="PR00364">
    <property type="entry name" value="DISEASERSIST"/>
</dbReference>
<dbReference type="InterPro" id="IPR003593">
    <property type="entry name" value="AAA+_ATPase"/>
</dbReference>
<dbReference type="InterPro" id="IPR027417">
    <property type="entry name" value="P-loop_NTPase"/>
</dbReference>
<keyword evidence="2" id="KW-0805">Transcription regulation</keyword>
<name>A0A4R6KC05_9ACTN</name>
<dbReference type="GO" id="GO:0043531">
    <property type="term" value="F:ADP binding"/>
    <property type="evidence" value="ECO:0007669"/>
    <property type="project" value="InterPro"/>
</dbReference>
<evidence type="ECO:0000313" key="8">
    <source>
        <dbReference type="Proteomes" id="UP000295388"/>
    </source>
</evidence>
<dbReference type="SUPFAM" id="SSF52540">
    <property type="entry name" value="P-loop containing nucleoside triphosphate hydrolases"/>
    <property type="match status" value="1"/>
</dbReference>
<dbReference type="AlphaFoldDB" id="A0A4R6KC05"/>
<evidence type="ECO:0000313" key="7">
    <source>
        <dbReference type="EMBL" id="TDO45856.1"/>
    </source>
</evidence>
<comment type="caution">
    <text evidence="7">The sequence shown here is derived from an EMBL/GenBank/DDBJ whole genome shotgun (WGS) entry which is preliminary data.</text>
</comment>
<dbReference type="SMART" id="SM00028">
    <property type="entry name" value="TPR"/>
    <property type="match status" value="5"/>
</dbReference>
<keyword evidence="4" id="KW-0804">Transcription</keyword>
<sequence length="1042" mass="111204">MKGHSLTGLLRFSLLRQVGIERDGEPIVLARKPRALLAVLLLRAGRPVAVSQLAERIWGEDLPVDARGALQTYVNRLRAALGEDGGLIQNQAGGYLIHLGAGRLDLADFEELVAKADKVAEQDPQAESELLQQALALWGDNPLGDTGSEALERLELPALVERRLSIVERRIDAGLRLGLDAQLVPELRALTADHPLRERLWAQLMLALYRGGRQAAALSAYDAARRIMVDELGIEPGKELRDLQQAILTGSESLTAPATPEPQPSWPVHRQLPLEVADFTGRAELVSRIEKLLTDPATGVPIVALSGPPGVGKSALAIRVGHRLGSAFPDGQWYVGLAGAGDHPRDAYAVLAELLANTGVMTSAIPEGQDARAALLRSRLADRQVLIVLDDAGQAAQVRPLLPGTAGCAVLITSRNSLAGLIALEGGQSVLLDELAADDSAALVARLLGSRLLDRGEAEELARLCGHLPLALRIAASNLAARPGTDPSRYLAELRSGNRLTKLSVAGDPQAAVRNAFEQSYQSLGPDASRLFRLLGVVPGPDFTASAAAAFMDVPVDEAEAVLELLAAANLVQQHRPGRYQFHDLLRLYAQERSTGDPGREAALDRLMRDYLQRTTAAVQVVGRRKLRLPSPSYVTVDELPGPDEAISWLAAERPNLVTAVTARAGVPEYTWLLADLLRVLFELKGLVADWEAAVAAGLEAAQEADDAQAIGAMHRSRGGLLSSLGRMEDSLPDLLAAADWSHRAGDASGEVSALNAVGISTSFLGRVRESYDYFQRARDAAWAGSNRNQMAMTSGNLAAILHQLGRPREAMAATLEAKALHDELGMGPGLSSTLHTMANIHHTLGDLDEAFAVISTELDAVERLGRPRDLAQSLETLAGIRCSRGEYAEAESAALRGLKIVLDVQDQLTEAHLRCTIGDALTGLDRYAEAADSYHAALALARSTKAIEVEVRANIGLSALELSLDNPVEACRLAEQAVAFFNHLEMPMLHGSALTQLAAVHVAAGDPAAARPYAVQAVALHTESEAPLLLAKSQEILDRIG</sequence>
<dbReference type="Proteomes" id="UP000295388">
    <property type="component" value="Unassembled WGS sequence"/>
</dbReference>
<dbReference type="GO" id="GO:0000160">
    <property type="term" value="P:phosphorelay signal transduction system"/>
    <property type="evidence" value="ECO:0007669"/>
    <property type="project" value="InterPro"/>
</dbReference>
<feature type="DNA-binding region" description="OmpR/PhoB-type" evidence="5">
    <location>
        <begin position="1"/>
        <end position="99"/>
    </location>
</feature>
<evidence type="ECO:0000256" key="1">
    <source>
        <dbReference type="ARBA" id="ARBA00005820"/>
    </source>
</evidence>
<dbReference type="SUPFAM" id="SSF48452">
    <property type="entry name" value="TPR-like"/>
    <property type="match status" value="3"/>
</dbReference>
<dbReference type="InterPro" id="IPR016032">
    <property type="entry name" value="Sig_transdc_resp-reg_C-effctor"/>
</dbReference>
<dbReference type="SMART" id="SM01043">
    <property type="entry name" value="BTAD"/>
    <property type="match status" value="1"/>
</dbReference>